<organism evidence="16 17">
    <name type="scientific">Mesoterricola silvestris</name>
    <dbReference type="NCBI Taxonomy" id="2927979"/>
    <lineage>
        <taxon>Bacteria</taxon>
        <taxon>Pseudomonadati</taxon>
        <taxon>Acidobacteriota</taxon>
        <taxon>Holophagae</taxon>
        <taxon>Holophagales</taxon>
        <taxon>Holophagaceae</taxon>
        <taxon>Mesoterricola</taxon>
    </lineage>
</organism>
<evidence type="ECO:0000256" key="10">
    <source>
        <dbReference type="ARBA" id="ARBA00022840"/>
    </source>
</evidence>
<evidence type="ECO:0000256" key="7">
    <source>
        <dbReference type="ARBA" id="ARBA00022692"/>
    </source>
</evidence>
<evidence type="ECO:0000256" key="1">
    <source>
        <dbReference type="ARBA" id="ARBA00000085"/>
    </source>
</evidence>
<dbReference type="Pfam" id="PF07694">
    <property type="entry name" value="5TM-5TMR_LYT"/>
    <property type="match status" value="1"/>
</dbReference>
<keyword evidence="6" id="KW-0808">Transferase</keyword>
<dbReference type="InterPro" id="IPR010559">
    <property type="entry name" value="Sig_transdc_His_kin_internal"/>
</dbReference>
<feature type="domain" description="GAF" evidence="15">
    <location>
        <begin position="224"/>
        <end position="361"/>
    </location>
</feature>
<dbReference type="EC" id="2.7.13.3" evidence="3"/>
<dbReference type="SUPFAM" id="SSF55874">
    <property type="entry name" value="ATPase domain of HSP90 chaperone/DNA topoisomerase II/histidine kinase"/>
    <property type="match status" value="1"/>
</dbReference>
<feature type="transmembrane region" description="Helical" evidence="14">
    <location>
        <begin position="104"/>
        <end position="123"/>
    </location>
</feature>
<evidence type="ECO:0000256" key="14">
    <source>
        <dbReference type="SAM" id="Phobius"/>
    </source>
</evidence>
<dbReference type="Pfam" id="PF02518">
    <property type="entry name" value="HATPase_c"/>
    <property type="match status" value="1"/>
</dbReference>
<evidence type="ECO:0000256" key="3">
    <source>
        <dbReference type="ARBA" id="ARBA00012438"/>
    </source>
</evidence>
<dbReference type="Pfam" id="PF01590">
    <property type="entry name" value="GAF"/>
    <property type="match status" value="1"/>
</dbReference>
<dbReference type="Gene3D" id="3.30.450.40">
    <property type="match status" value="1"/>
</dbReference>
<accession>A0AA48H0X8</accession>
<keyword evidence="8" id="KW-0547">Nucleotide-binding</keyword>
<evidence type="ECO:0000313" key="17">
    <source>
        <dbReference type="Proteomes" id="UP001238179"/>
    </source>
</evidence>
<dbReference type="GO" id="GO:0000155">
    <property type="term" value="F:phosphorelay sensor kinase activity"/>
    <property type="evidence" value="ECO:0007669"/>
    <property type="project" value="InterPro"/>
</dbReference>
<dbReference type="InterPro" id="IPR003594">
    <property type="entry name" value="HATPase_dom"/>
</dbReference>
<keyword evidence="4" id="KW-1003">Cell membrane</keyword>
<keyword evidence="10" id="KW-0067">ATP-binding</keyword>
<dbReference type="PANTHER" id="PTHR34220">
    <property type="entry name" value="SENSOR HISTIDINE KINASE YPDA"/>
    <property type="match status" value="1"/>
</dbReference>
<dbReference type="GO" id="GO:0005524">
    <property type="term" value="F:ATP binding"/>
    <property type="evidence" value="ECO:0007669"/>
    <property type="project" value="UniProtKB-KW"/>
</dbReference>
<sequence>MRSLVTLFQTISAFLVLFYLYCESPAFRPLSSDWARPRGRVRLFLVFTGITILGNYLGTPVLKGGAIINARAVGAVLAGLLGGPALGGLVGATAGVHRMSLGGIAALSGAVATTLEGLLAGFLNRRLRDRPEVLITMRTALLATFAGEVLHMGIVLLLTRPFPDAVEIVKVIAPPMVFLNPVGAALLMAVLMHRQRDLDRVAAASSAAALRVAERALGLLGRGFGPATAGEMAAIVKEETGVGAVAVTDNEHVLGFVGLGADHHRPGGPISSALTRQAMQDRAVVFADGVHQAFTCGVSGDCPLHSALVVPLEVDGTVLGTVQLFEPKNRRFLHMNRRLGEGIGALLSSQLLIAKYEEQKNLLVVSELRLLRAQVNPHFLFNSLNTIMAILRSDAARGRELVGHLSGYFRKNLQRHGELSTLEEELEHIRAYLEIEKARFEGLRVEIDVAPAFRRVKVPTFTLQPLVENAIRHGVSRMAGPGTVRILAFPEGGALRIDVEDDAGAYEEARRSREGLGLPIVRKRLASLFGPGAGPEIHCEPGALTRMTLRVPLDGGLVE</sequence>
<keyword evidence="11 14" id="KW-1133">Transmembrane helix</keyword>
<dbReference type="GO" id="GO:0005886">
    <property type="term" value="C:plasma membrane"/>
    <property type="evidence" value="ECO:0007669"/>
    <property type="project" value="UniProtKB-SubCell"/>
</dbReference>
<keyword evidence="13 14" id="KW-0472">Membrane</keyword>
<dbReference type="InterPro" id="IPR050640">
    <property type="entry name" value="Bact_2-comp_sensor_kinase"/>
</dbReference>
<keyword evidence="9 16" id="KW-0418">Kinase</keyword>
<evidence type="ECO:0000256" key="12">
    <source>
        <dbReference type="ARBA" id="ARBA00023012"/>
    </source>
</evidence>
<gene>
    <name evidence="16" type="primary">yehU</name>
    <name evidence="16" type="ORF">METEAL_31820</name>
</gene>
<evidence type="ECO:0000256" key="2">
    <source>
        <dbReference type="ARBA" id="ARBA00004651"/>
    </source>
</evidence>
<keyword evidence="17" id="KW-1185">Reference proteome</keyword>
<keyword evidence="7 14" id="KW-0812">Transmembrane</keyword>
<dbReference type="InterPro" id="IPR029016">
    <property type="entry name" value="GAF-like_dom_sf"/>
</dbReference>
<feature type="transmembrane region" description="Helical" evidence="14">
    <location>
        <begin position="171"/>
        <end position="191"/>
    </location>
</feature>
<evidence type="ECO:0000313" key="16">
    <source>
        <dbReference type="EMBL" id="BDU74008.1"/>
    </source>
</evidence>
<feature type="transmembrane region" description="Helical" evidence="14">
    <location>
        <begin position="41"/>
        <end position="58"/>
    </location>
</feature>
<feature type="transmembrane region" description="Helical" evidence="14">
    <location>
        <begin position="135"/>
        <end position="159"/>
    </location>
</feature>
<evidence type="ECO:0000256" key="11">
    <source>
        <dbReference type="ARBA" id="ARBA00022989"/>
    </source>
</evidence>
<evidence type="ECO:0000256" key="6">
    <source>
        <dbReference type="ARBA" id="ARBA00022679"/>
    </source>
</evidence>
<feature type="transmembrane region" description="Helical" evidence="14">
    <location>
        <begin position="70"/>
        <end position="92"/>
    </location>
</feature>
<protein>
    <recommendedName>
        <fullName evidence="3">histidine kinase</fullName>
        <ecNumber evidence="3">2.7.13.3</ecNumber>
    </recommendedName>
</protein>
<dbReference type="SUPFAM" id="SSF55781">
    <property type="entry name" value="GAF domain-like"/>
    <property type="match status" value="1"/>
</dbReference>
<dbReference type="GO" id="GO:0071555">
    <property type="term" value="P:cell wall organization"/>
    <property type="evidence" value="ECO:0007669"/>
    <property type="project" value="InterPro"/>
</dbReference>
<dbReference type="SMART" id="SM00065">
    <property type="entry name" value="GAF"/>
    <property type="match status" value="1"/>
</dbReference>
<evidence type="ECO:0000256" key="13">
    <source>
        <dbReference type="ARBA" id="ARBA00023136"/>
    </source>
</evidence>
<dbReference type="Gene3D" id="3.30.565.10">
    <property type="entry name" value="Histidine kinase-like ATPase, C-terminal domain"/>
    <property type="match status" value="1"/>
</dbReference>
<dbReference type="EMBL" id="AP027080">
    <property type="protein sequence ID" value="BDU74008.1"/>
    <property type="molecule type" value="Genomic_DNA"/>
</dbReference>
<evidence type="ECO:0000256" key="9">
    <source>
        <dbReference type="ARBA" id="ARBA00022777"/>
    </source>
</evidence>
<dbReference type="PANTHER" id="PTHR34220:SF10">
    <property type="entry name" value="SENSOR HISTIDINE KINASE BTSS"/>
    <property type="match status" value="1"/>
</dbReference>
<keyword evidence="12" id="KW-0902">Two-component regulatory system</keyword>
<evidence type="ECO:0000259" key="15">
    <source>
        <dbReference type="SMART" id="SM00065"/>
    </source>
</evidence>
<dbReference type="InterPro" id="IPR003018">
    <property type="entry name" value="GAF"/>
</dbReference>
<keyword evidence="5" id="KW-0597">Phosphoprotein</keyword>
<evidence type="ECO:0000256" key="4">
    <source>
        <dbReference type="ARBA" id="ARBA00022475"/>
    </source>
</evidence>
<dbReference type="Proteomes" id="UP001238179">
    <property type="component" value="Chromosome"/>
</dbReference>
<dbReference type="AlphaFoldDB" id="A0AA48H0X8"/>
<comment type="subcellular location">
    <subcellularLocation>
        <location evidence="2">Cell membrane</location>
        <topology evidence="2">Multi-pass membrane protein</topology>
    </subcellularLocation>
</comment>
<reference evidence="17" key="1">
    <citation type="journal article" date="2023" name="Int. J. Syst. Evol. Microbiol.">
        <title>Mesoterricola silvestris gen. nov., sp. nov., Mesoterricola sediminis sp. nov., Geothrix oryzae sp. nov., Geothrix edaphica sp. nov., Geothrix rubra sp. nov., and Geothrix limicola sp. nov., six novel members of Acidobacteriota isolated from soils.</title>
        <authorList>
            <person name="Itoh H."/>
            <person name="Sugisawa Y."/>
            <person name="Mise K."/>
            <person name="Xu Z."/>
            <person name="Kuniyasu M."/>
            <person name="Ushijima N."/>
            <person name="Kawano K."/>
            <person name="Kobayashi E."/>
            <person name="Shiratori Y."/>
            <person name="Masuda Y."/>
            <person name="Senoo K."/>
        </authorList>
    </citation>
    <scope>NUCLEOTIDE SEQUENCE [LARGE SCALE GENOMIC DNA]</scope>
    <source>
        <strain evidence="17">W79</strain>
    </source>
</reference>
<dbReference type="InterPro" id="IPR036890">
    <property type="entry name" value="HATPase_C_sf"/>
</dbReference>
<dbReference type="Pfam" id="PF06580">
    <property type="entry name" value="His_kinase"/>
    <property type="match status" value="1"/>
</dbReference>
<evidence type="ECO:0000256" key="8">
    <source>
        <dbReference type="ARBA" id="ARBA00022741"/>
    </source>
</evidence>
<dbReference type="RefSeq" id="WP_316412680.1">
    <property type="nucleotide sequence ID" value="NZ_AP027080.1"/>
</dbReference>
<evidence type="ECO:0000256" key="5">
    <source>
        <dbReference type="ARBA" id="ARBA00022553"/>
    </source>
</evidence>
<proteinExistence type="predicted"/>
<comment type="catalytic activity">
    <reaction evidence="1">
        <text>ATP + protein L-histidine = ADP + protein N-phospho-L-histidine.</text>
        <dbReference type="EC" id="2.7.13.3"/>
    </reaction>
</comment>
<dbReference type="InterPro" id="IPR011620">
    <property type="entry name" value="Sig_transdc_His_kinase_LytS_TM"/>
</dbReference>
<name>A0AA48H0X8_9BACT</name>
<dbReference type="KEGG" id="msil:METEAL_31820"/>